<protein>
    <submittedName>
        <fullName evidence="1">Uncharacterized protein</fullName>
    </submittedName>
</protein>
<dbReference type="AlphaFoldDB" id="A0A392UWM6"/>
<feature type="non-terminal residue" evidence="1">
    <location>
        <position position="1"/>
    </location>
</feature>
<dbReference type="Proteomes" id="UP000265520">
    <property type="component" value="Unassembled WGS sequence"/>
</dbReference>
<organism evidence="1 2">
    <name type="scientific">Trifolium medium</name>
    <dbReference type="NCBI Taxonomy" id="97028"/>
    <lineage>
        <taxon>Eukaryota</taxon>
        <taxon>Viridiplantae</taxon>
        <taxon>Streptophyta</taxon>
        <taxon>Embryophyta</taxon>
        <taxon>Tracheophyta</taxon>
        <taxon>Spermatophyta</taxon>
        <taxon>Magnoliopsida</taxon>
        <taxon>eudicotyledons</taxon>
        <taxon>Gunneridae</taxon>
        <taxon>Pentapetalae</taxon>
        <taxon>rosids</taxon>
        <taxon>fabids</taxon>
        <taxon>Fabales</taxon>
        <taxon>Fabaceae</taxon>
        <taxon>Papilionoideae</taxon>
        <taxon>50 kb inversion clade</taxon>
        <taxon>NPAAA clade</taxon>
        <taxon>Hologalegina</taxon>
        <taxon>IRL clade</taxon>
        <taxon>Trifolieae</taxon>
        <taxon>Trifolium</taxon>
    </lineage>
</organism>
<name>A0A392UWM6_9FABA</name>
<accession>A0A392UWM6</accession>
<sequence length="48" mass="5325">NWQWCCNVVVPSSSRDGTPGLFLLSQTQLGDTHSNTFDFFSTKGTTRS</sequence>
<evidence type="ECO:0000313" key="2">
    <source>
        <dbReference type="Proteomes" id="UP000265520"/>
    </source>
</evidence>
<dbReference type="EMBL" id="LXQA010995390">
    <property type="protein sequence ID" value="MCI80426.1"/>
    <property type="molecule type" value="Genomic_DNA"/>
</dbReference>
<evidence type="ECO:0000313" key="1">
    <source>
        <dbReference type="EMBL" id="MCI80426.1"/>
    </source>
</evidence>
<comment type="caution">
    <text evidence="1">The sequence shown here is derived from an EMBL/GenBank/DDBJ whole genome shotgun (WGS) entry which is preliminary data.</text>
</comment>
<proteinExistence type="predicted"/>
<keyword evidence="2" id="KW-1185">Reference proteome</keyword>
<reference evidence="1 2" key="1">
    <citation type="journal article" date="2018" name="Front. Plant Sci.">
        <title>Red Clover (Trifolium pratense) and Zigzag Clover (T. medium) - A Picture of Genomic Similarities and Differences.</title>
        <authorList>
            <person name="Dluhosova J."/>
            <person name="Istvanek J."/>
            <person name="Nedelnik J."/>
            <person name="Repkova J."/>
        </authorList>
    </citation>
    <scope>NUCLEOTIDE SEQUENCE [LARGE SCALE GENOMIC DNA]</scope>
    <source>
        <strain evidence="2">cv. 10/8</strain>
        <tissue evidence="1">Leaf</tissue>
    </source>
</reference>